<evidence type="ECO:0000313" key="2">
    <source>
        <dbReference type="EMBL" id="MDY0748524.1"/>
    </source>
</evidence>
<dbReference type="InterPro" id="IPR010982">
    <property type="entry name" value="Lambda_DNA-bd_dom_sf"/>
</dbReference>
<evidence type="ECO:0000256" key="1">
    <source>
        <dbReference type="SAM" id="MobiDB-lite"/>
    </source>
</evidence>
<gene>
    <name evidence="2" type="ORF">SNE35_28750</name>
</gene>
<proteinExistence type="predicted"/>
<dbReference type="SUPFAM" id="SSF47413">
    <property type="entry name" value="lambda repressor-like DNA-binding domains"/>
    <property type="match status" value="1"/>
</dbReference>
<comment type="caution">
    <text evidence="2">The sequence shown here is derived from an EMBL/GenBank/DDBJ whole genome shotgun (WGS) entry which is preliminary data.</text>
</comment>
<feature type="compositionally biased region" description="Polar residues" evidence="1">
    <location>
        <begin position="75"/>
        <end position="85"/>
    </location>
</feature>
<accession>A0ABU5DQZ2</accession>
<dbReference type="Gene3D" id="1.10.260.40">
    <property type="entry name" value="lambda repressor-like DNA-binding domains"/>
    <property type="match status" value="1"/>
</dbReference>
<keyword evidence="3" id="KW-1185">Reference proteome</keyword>
<protein>
    <recommendedName>
        <fullName evidence="4">HTH cro/C1-type domain-containing protein</fullName>
    </recommendedName>
</protein>
<feature type="region of interest" description="Disordered" evidence="1">
    <location>
        <begin position="72"/>
        <end position="97"/>
    </location>
</feature>
<dbReference type="InterPro" id="IPR001387">
    <property type="entry name" value="Cro/C1-type_HTH"/>
</dbReference>
<evidence type="ECO:0000313" key="3">
    <source>
        <dbReference type="Proteomes" id="UP001285263"/>
    </source>
</evidence>
<dbReference type="CDD" id="cd00093">
    <property type="entry name" value="HTH_XRE"/>
    <property type="match status" value="1"/>
</dbReference>
<reference evidence="2 3" key="1">
    <citation type="submission" date="2023-11" db="EMBL/GenBank/DDBJ databases">
        <title>Paucibacter sp. nov., isolated from fresh soil in Korea.</title>
        <authorList>
            <person name="Le N.T.T."/>
        </authorList>
    </citation>
    <scope>NUCLEOTIDE SEQUENCE [LARGE SCALE GENOMIC DNA]</scope>
    <source>
        <strain evidence="2 3">R3-3</strain>
    </source>
</reference>
<sequence length="97" mass="10073">MDYQQLVAELTTVGMTQAQIARACACGQSTISDIRKGKTPDPRASTALALIKLARRNGVRVAIDDLVDVHAGESPGSSLSGQSTDAAPVLREVSHGA</sequence>
<organism evidence="2 3">
    <name type="scientific">Roseateles agri</name>
    <dbReference type="NCBI Taxonomy" id="3098619"/>
    <lineage>
        <taxon>Bacteria</taxon>
        <taxon>Pseudomonadati</taxon>
        <taxon>Pseudomonadota</taxon>
        <taxon>Betaproteobacteria</taxon>
        <taxon>Burkholderiales</taxon>
        <taxon>Sphaerotilaceae</taxon>
        <taxon>Roseateles</taxon>
    </lineage>
</organism>
<dbReference type="Proteomes" id="UP001285263">
    <property type="component" value="Unassembled WGS sequence"/>
</dbReference>
<dbReference type="EMBL" id="JAXCLA010000010">
    <property type="protein sequence ID" value="MDY0748524.1"/>
    <property type="molecule type" value="Genomic_DNA"/>
</dbReference>
<evidence type="ECO:0008006" key="4">
    <source>
        <dbReference type="Google" id="ProtNLM"/>
    </source>
</evidence>
<name>A0ABU5DQZ2_9BURK</name>